<dbReference type="PANTHER" id="PTHR11106">
    <property type="entry name" value="GANGLIOSIDE INDUCED DIFFERENTIATION ASSOCIATED PROTEIN 2-RELATED"/>
    <property type="match status" value="1"/>
</dbReference>
<dbReference type="SMART" id="SM00506">
    <property type="entry name" value="A1pp"/>
    <property type="match status" value="1"/>
</dbReference>
<feature type="domain" description="Macro" evidence="1">
    <location>
        <begin position="1"/>
        <end position="170"/>
    </location>
</feature>
<dbReference type="CDD" id="cd02908">
    <property type="entry name" value="Macro_OAADPr_deacetylase"/>
    <property type="match status" value="1"/>
</dbReference>
<evidence type="ECO:0000313" key="3">
    <source>
        <dbReference type="Proteomes" id="UP000886891"/>
    </source>
</evidence>
<evidence type="ECO:0000259" key="1">
    <source>
        <dbReference type="PROSITE" id="PS51154"/>
    </source>
</evidence>
<dbReference type="InterPro" id="IPR002589">
    <property type="entry name" value="Macro_dom"/>
</dbReference>
<dbReference type="EMBL" id="DVOH01000049">
    <property type="protein sequence ID" value="HIV00683.1"/>
    <property type="molecule type" value="Genomic_DNA"/>
</dbReference>
<protein>
    <submittedName>
        <fullName evidence="2">O-acetyl-ADP-ribose deacetylase</fullName>
    </submittedName>
</protein>
<dbReference type="Gene3D" id="3.40.220.10">
    <property type="entry name" value="Leucine Aminopeptidase, subunit E, domain 1"/>
    <property type="match status" value="1"/>
</dbReference>
<gene>
    <name evidence="2" type="ORF">IAB14_06195</name>
</gene>
<dbReference type="PROSITE" id="PS51154">
    <property type="entry name" value="MACRO"/>
    <property type="match status" value="1"/>
</dbReference>
<organism evidence="2 3">
    <name type="scientific">Candidatus Stercoripulliclostridium merdipullorum</name>
    <dbReference type="NCBI Taxonomy" id="2840952"/>
    <lineage>
        <taxon>Bacteria</taxon>
        <taxon>Bacillati</taxon>
        <taxon>Bacillota</taxon>
        <taxon>Clostridia</taxon>
        <taxon>Eubacteriales</taxon>
        <taxon>Candidatus Stercoripulliclostridium</taxon>
    </lineage>
</organism>
<dbReference type="Pfam" id="PF01661">
    <property type="entry name" value="Macro"/>
    <property type="match status" value="1"/>
</dbReference>
<name>A0A9D1SXH2_9FIRM</name>
<proteinExistence type="predicted"/>
<dbReference type="NCBIfam" id="NF001664">
    <property type="entry name" value="PRK00431.1-6"/>
    <property type="match status" value="1"/>
</dbReference>
<dbReference type="Proteomes" id="UP000886891">
    <property type="component" value="Unassembled WGS sequence"/>
</dbReference>
<dbReference type="InterPro" id="IPR043472">
    <property type="entry name" value="Macro_dom-like"/>
</dbReference>
<reference evidence="2" key="2">
    <citation type="journal article" date="2021" name="PeerJ">
        <title>Extensive microbial diversity within the chicken gut microbiome revealed by metagenomics and culture.</title>
        <authorList>
            <person name="Gilroy R."/>
            <person name="Ravi A."/>
            <person name="Getino M."/>
            <person name="Pursley I."/>
            <person name="Horton D.L."/>
            <person name="Alikhan N.F."/>
            <person name="Baker D."/>
            <person name="Gharbi K."/>
            <person name="Hall N."/>
            <person name="Watson M."/>
            <person name="Adriaenssens E.M."/>
            <person name="Foster-Nyarko E."/>
            <person name="Jarju S."/>
            <person name="Secka A."/>
            <person name="Antonio M."/>
            <person name="Oren A."/>
            <person name="Chaudhuri R.R."/>
            <person name="La Ragione R."/>
            <person name="Hildebrand F."/>
            <person name="Pallen M.J."/>
        </authorList>
    </citation>
    <scope>NUCLEOTIDE SEQUENCE</scope>
    <source>
        <strain evidence="2">23406</strain>
    </source>
</reference>
<dbReference type="AlphaFoldDB" id="A0A9D1SXH2"/>
<comment type="caution">
    <text evidence="2">The sequence shown here is derived from an EMBL/GenBank/DDBJ whole genome shotgun (WGS) entry which is preliminary data.</text>
</comment>
<dbReference type="SUPFAM" id="SSF52949">
    <property type="entry name" value="Macro domain-like"/>
    <property type="match status" value="1"/>
</dbReference>
<accession>A0A9D1SXH2</accession>
<dbReference type="PANTHER" id="PTHR11106:SF27">
    <property type="entry name" value="MACRO DOMAIN-CONTAINING PROTEIN"/>
    <property type="match status" value="1"/>
</dbReference>
<sequence length="316" mass="34866">MPFSIVLGDITQQAVDAIVNAANPTLLGGGGVDGCIHRAAGPELLAECRTLGGCRTGEAKLTKGYRLPANYVIHTVGPIWQGGGQGERQLLESCYRNALELAIGHNLESVAFPLISAGVYGYPKGEALKIAVSTIGGVLERFDLDVRLVLYRKEDFVPDRALTEGIERYLQRKEDFACAAYSVRMPRAAFCVPPDLNEIEKRIGKSFSEYLLAKIDEKGLSDVECYRRANVDRKLFSKIRSNPDYHPQKNTALAFAVALRLNYGETQELLRTAGYTLSDSSKSDLIVGYFIERGEFDIYRINEALFGFDQKLLGQA</sequence>
<reference evidence="2" key="1">
    <citation type="submission" date="2020-10" db="EMBL/GenBank/DDBJ databases">
        <authorList>
            <person name="Gilroy R."/>
        </authorList>
    </citation>
    <scope>NUCLEOTIDE SEQUENCE</scope>
    <source>
        <strain evidence="2">23406</strain>
    </source>
</reference>
<evidence type="ECO:0000313" key="2">
    <source>
        <dbReference type="EMBL" id="HIV00683.1"/>
    </source>
</evidence>